<sequence length="239" mass="27545">MSLLSLACSELKRRSNSQRTTCYSRKAEELLRNIGKKINKAIPFFIILFLINTIIFIMWLLLPQSFMQKYFVHHPQSGYMFTLLTSIFSHESAWHYCLNMLGLCFFGGIVYSTFGREQFLAFYLSSGVISSYVNHILSLMLKNQEDIKGSFGASSTVYACLGAFFGLFWNYEASLTIKFKYSFPVLDLYGAIVGLGVLYPLILFDEEYFARFVGAMFGLLYVKYGRDQYQKFEETIKTS</sequence>
<keyword evidence="2" id="KW-1185">Reference proteome</keyword>
<name>A0ACA9K0F6_9GLOM</name>
<reference evidence="1" key="1">
    <citation type="submission" date="2021-06" db="EMBL/GenBank/DDBJ databases">
        <authorList>
            <person name="Kallberg Y."/>
            <person name="Tangrot J."/>
            <person name="Rosling A."/>
        </authorList>
    </citation>
    <scope>NUCLEOTIDE SEQUENCE</scope>
    <source>
        <strain evidence="1">AU212A</strain>
    </source>
</reference>
<evidence type="ECO:0000313" key="2">
    <source>
        <dbReference type="Proteomes" id="UP000789860"/>
    </source>
</evidence>
<evidence type="ECO:0000313" key="1">
    <source>
        <dbReference type="EMBL" id="CAG8444770.1"/>
    </source>
</evidence>
<gene>
    <name evidence="1" type="ORF">SCALOS_LOCUS857</name>
</gene>
<protein>
    <submittedName>
        <fullName evidence="1">3466_t:CDS:1</fullName>
    </submittedName>
</protein>
<dbReference type="Proteomes" id="UP000789860">
    <property type="component" value="Unassembled WGS sequence"/>
</dbReference>
<comment type="caution">
    <text evidence="1">The sequence shown here is derived from an EMBL/GenBank/DDBJ whole genome shotgun (WGS) entry which is preliminary data.</text>
</comment>
<organism evidence="1 2">
    <name type="scientific">Scutellospora calospora</name>
    <dbReference type="NCBI Taxonomy" id="85575"/>
    <lineage>
        <taxon>Eukaryota</taxon>
        <taxon>Fungi</taxon>
        <taxon>Fungi incertae sedis</taxon>
        <taxon>Mucoromycota</taxon>
        <taxon>Glomeromycotina</taxon>
        <taxon>Glomeromycetes</taxon>
        <taxon>Diversisporales</taxon>
        <taxon>Gigasporaceae</taxon>
        <taxon>Scutellospora</taxon>
    </lineage>
</organism>
<accession>A0ACA9K0F6</accession>
<proteinExistence type="predicted"/>
<dbReference type="EMBL" id="CAJVPM010000451">
    <property type="protein sequence ID" value="CAG8444770.1"/>
    <property type="molecule type" value="Genomic_DNA"/>
</dbReference>